<evidence type="ECO:0000313" key="2">
    <source>
        <dbReference type="EMBL" id="CAB4853785.1"/>
    </source>
</evidence>
<dbReference type="AlphaFoldDB" id="A0A6J7C928"/>
<feature type="compositionally biased region" description="Basic and acidic residues" evidence="1">
    <location>
        <begin position="151"/>
        <end position="191"/>
    </location>
</feature>
<gene>
    <name evidence="2" type="ORF">UFOPK3267_03323</name>
</gene>
<feature type="compositionally biased region" description="Basic residues" evidence="1">
    <location>
        <begin position="69"/>
        <end position="97"/>
    </location>
</feature>
<feature type="region of interest" description="Disordered" evidence="1">
    <location>
        <begin position="1"/>
        <end position="55"/>
    </location>
</feature>
<feature type="region of interest" description="Disordered" evidence="1">
    <location>
        <begin position="69"/>
        <end position="121"/>
    </location>
</feature>
<sequence>MRDRHQPRAGGQQHPPQRRHRAQGRLQIHARNSGVLRHTQDVPRPPLRPRCQLQHDGWRREGLREQVRHRLRHDRSRQRDLHARRHPGVQDRRHRQRDGRPVHQLAQHRRATPRHAGTCLRQGPAWHLGHRHLEPRTATRRLYLRQDRQVNRRHPHQADHLHPAQRQDEADRRICHRRPRDDPRDCIRGRPLDSTPFDQGHLPPQRERTRARLHPLPGPYRERVPSEPLGRHRRDPHEPHWRRGRQDR</sequence>
<protein>
    <submittedName>
        <fullName evidence="2">Unannotated protein</fullName>
    </submittedName>
</protein>
<accession>A0A6J7C928</accession>
<proteinExistence type="predicted"/>
<name>A0A6J7C928_9ZZZZ</name>
<evidence type="ECO:0000256" key="1">
    <source>
        <dbReference type="SAM" id="MobiDB-lite"/>
    </source>
</evidence>
<organism evidence="2">
    <name type="scientific">freshwater metagenome</name>
    <dbReference type="NCBI Taxonomy" id="449393"/>
    <lineage>
        <taxon>unclassified sequences</taxon>
        <taxon>metagenomes</taxon>
        <taxon>ecological metagenomes</taxon>
    </lineage>
</organism>
<reference evidence="2" key="1">
    <citation type="submission" date="2020-05" db="EMBL/GenBank/DDBJ databases">
        <authorList>
            <person name="Chiriac C."/>
            <person name="Salcher M."/>
            <person name="Ghai R."/>
            <person name="Kavagutti S V."/>
        </authorList>
    </citation>
    <scope>NUCLEOTIDE SEQUENCE</scope>
</reference>
<dbReference type="EMBL" id="CAFBIY010000339">
    <property type="protein sequence ID" value="CAB4853785.1"/>
    <property type="molecule type" value="Genomic_DNA"/>
</dbReference>
<feature type="compositionally biased region" description="Basic and acidic residues" evidence="1">
    <location>
        <begin position="235"/>
        <end position="248"/>
    </location>
</feature>
<feature type="region of interest" description="Disordered" evidence="1">
    <location>
        <begin position="151"/>
        <end position="248"/>
    </location>
</feature>